<dbReference type="InterPro" id="IPR000298">
    <property type="entry name" value="Cyt_c_oxidase-like_su3"/>
</dbReference>
<reference evidence="11" key="2">
    <citation type="submission" date="2017-01" db="EMBL/GenBank/DDBJ databases">
        <authorList>
            <person name="Mah S.A."/>
            <person name="Swanson W.J."/>
            <person name="Moy G.W."/>
            <person name="Vacquier V.D."/>
        </authorList>
    </citation>
    <scope>NUCLEOTIDE SEQUENCE</scope>
</reference>
<feature type="transmembrane region" description="Helical" evidence="9">
    <location>
        <begin position="132"/>
        <end position="154"/>
    </location>
</feature>
<dbReference type="PANTHER" id="PTHR11403:SF7">
    <property type="entry name" value="CYTOCHROME C OXIDASE SUBUNIT 3"/>
    <property type="match status" value="1"/>
</dbReference>
<keyword evidence="6 9" id="KW-1133">Transmembrane helix</keyword>
<dbReference type="GO" id="GO:0005739">
    <property type="term" value="C:mitochondrion"/>
    <property type="evidence" value="ECO:0007669"/>
    <property type="project" value="TreeGrafter"/>
</dbReference>
<evidence type="ECO:0000256" key="1">
    <source>
        <dbReference type="ARBA" id="ARBA00004141"/>
    </source>
</evidence>
<dbReference type="Pfam" id="PF00510">
    <property type="entry name" value="COX3"/>
    <property type="match status" value="1"/>
</dbReference>
<keyword evidence="4 8" id="KW-0812">Transmembrane</keyword>
<organism evidence="11">
    <name type="scientific">Anaphothrips obscurus</name>
    <dbReference type="NCBI Taxonomy" id="864839"/>
    <lineage>
        <taxon>Eukaryota</taxon>
        <taxon>Metazoa</taxon>
        <taxon>Ecdysozoa</taxon>
        <taxon>Arthropoda</taxon>
        <taxon>Hexapoda</taxon>
        <taxon>Insecta</taxon>
        <taxon>Pterygota</taxon>
        <taxon>Neoptera</taxon>
        <taxon>Paraneoptera</taxon>
        <taxon>Thysanoptera</taxon>
        <taxon>Terebrantia</taxon>
        <taxon>Thripoidea</taxon>
        <taxon>Thripidae</taxon>
        <taxon>Anaphothrips</taxon>
    </lineage>
</organism>
<gene>
    <name evidence="11" type="primary">cox3</name>
</gene>
<keyword evidence="7 9" id="KW-0472">Membrane</keyword>
<feature type="domain" description="Heme-copper oxidase subunit III family profile" evidence="10">
    <location>
        <begin position="2"/>
        <end position="262"/>
    </location>
</feature>
<feature type="transmembrane region" description="Helical" evidence="9">
    <location>
        <begin position="241"/>
        <end position="261"/>
    </location>
</feature>
<evidence type="ECO:0000313" key="11">
    <source>
        <dbReference type="EMBL" id="ASJ63893.1"/>
    </source>
</evidence>
<comment type="subcellular location">
    <subcellularLocation>
        <location evidence="1">Membrane</location>
        <topology evidence="1">Multi-pass membrane protein</topology>
    </subcellularLocation>
</comment>
<evidence type="ECO:0000256" key="3">
    <source>
        <dbReference type="ARBA" id="ARBA00015944"/>
    </source>
</evidence>
<comment type="function">
    <text evidence="8">Component of the cytochrome c oxidase, the last enzyme in the mitochondrial electron transport chain which drives oxidative phosphorylation. The respiratory chain contains 3 multisubunit complexes succinate dehydrogenase (complex II, CII), ubiquinol-cytochrome c oxidoreductase (cytochrome b-c1 complex, complex III, CIII) and cytochrome c oxidase (complex IV, CIV), that cooperate to transfer electrons derived from NADH and succinate to molecular oxygen, creating an electrochemical gradient over the inner membrane that drives transmembrane transport and the ATP synthase. Cytochrome c oxidase is the component of the respiratory chain that catalyzes the reduction of oxygen to water. Electrons originating from reduced cytochrome c in the intermembrane space (IMS) are transferred via the dinuclear copper A center (CU(A)) of subunit 2 and heme A of subunit 1 to the active site in subunit 1, a binuclear center (BNC) formed by heme A3 and copper B (CU(B)). The BNC reduces molecular oxygen to 2 water molecules using 4 electrons from cytochrome c in the IMS and 4 protons from the mitochondrial matrix.</text>
</comment>
<dbReference type="PROSITE" id="PS50253">
    <property type="entry name" value="COX3"/>
    <property type="match status" value="1"/>
</dbReference>
<dbReference type="GO" id="GO:0016020">
    <property type="term" value="C:membrane"/>
    <property type="evidence" value="ECO:0007669"/>
    <property type="project" value="UniProtKB-SubCell"/>
</dbReference>
<evidence type="ECO:0000256" key="9">
    <source>
        <dbReference type="SAM" id="Phobius"/>
    </source>
</evidence>
<dbReference type="GeneID" id="33869640"/>
<evidence type="ECO:0000256" key="4">
    <source>
        <dbReference type="ARBA" id="ARBA00022692"/>
    </source>
</evidence>
<dbReference type="InterPro" id="IPR033945">
    <property type="entry name" value="Cyt_c_oxase_su3_dom"/>
</dbReference>
<dbReference type="InterPro" id="IPR024791">
    <property type="entry name" value="Cyt_c/ubiquinol_Oxase_su3"/>
</dbReference>
<dbReference type="CDD" id="cd01665">
    <property type="entry name" value="Cyt_c_Oxidase_III"/>
    <property type="match status" value="1"/>
</dbReference>
<accession>A0A343EQD8</accession>
<evidence type="ECO:0000256" key="8">
    <source>
        <dbReference type="RuleBase" id="RU003375"/>
    </source>
</evidence>
<name>A0A343EQD8_9NEOP</name>
<feature type="transmembrane region" description="Helical" evidence="9">
    <location>
        <begin position="200"/>
        <end position="221"/>
    </location>
</feature>
<dbReference type="FunFam" id="1.20.120.80:FF:000002">
    <property type="entry name" value="Cytochrome c oxidase subunit 3"/>
    <property type="match status" value="1"/>
</dbReference>
<dbReference type="PANTHER" id="PTHR11403">
    <property type="entry name" value="CYTOCHROME C OXIDASE SUBUNIT III"/>
    <property type="match status" value="1"/>
</dbReference>
<evidence type="ECO:0000256" key="7">
    <source>
        <dbReference type="ARBA" id="ARBA00023136"/>
    </source>
</evidence>
<proteinExistence type="inferred from homology"/>
<evidence type="ECO:0000256" key="2">
    <source>
        <dbReference type="ARBA" id="ARBA00010581"/>
    </source>
</evidence>
<protein>
    <recommendedName>
        <fullName evidence="3 8">Cytochrome c oxidase subunit 3</fullName>
    </recommendedName>
</protein>
<reference evidence="11" key="1">
    <citation type="journal article" date="2017" name="Sci. Rep.">
        <title>Novel insights into mitochondrial gene rearrangement in thrips (Insecta: Thysanoptera) from the grass thrips, Anaphothrips obscurus.</title>
        <authorList>
            <person name="Liu H."/>
            <person name="Li H."/>
            <person name="Song F."/>
            <person name="Gu W."/>
            <person name="Feng J."/>
            <person name="Cai W."/>
            <person name="Shao R."/>
        </authorList>
    </citation>
    <scope>NUCLEOTIDE SEQUENCE</scope>
</reference>
<comment type="similarity">
    <text evidence="2 8">Belongs to the cytochrome c oxidase subunit 3 family.</text>
</comment>
<feature type="transmembrane region" description="Helical" evidence="9">
    <location>
        <begin position="161"/>
        <end position="180"/>
    </location>
</feature>
<geneLocation type="mitochondrion" evidence="11"/>
<dbReference type="SUPFAM" id="SSF81452">
    <property type="entry name" value="Cytochrome c oxidase subunit III-like"/>
    <property type="match status" value="1"/>
</dbReference>
<evidence type="ECO:0000256" key="5">
    <source>
        <dbReference type="ARBA" id="ARBA00022967"/>
    </source>
</evidence>
<dbReference type="Gene3D" id="1.10.287.70">
    <property type="match status" value="1"/>
</dbReference>
<dbReference type="AlphaFoldDB" id="A0A343EQD8"/>
<dbReference type="InterPro" id="IPR035973">
    <property type="entry name" value="Cyt_c_oxidase_su3-like_sf"/>
</dbReference>
<dbReference type="RefSeq" id="YP_009409434.1">
    <property type="nucleotide sequence ID" value="NC_035510.1"/>
</dbReference>
<dbReference type="EMBL" id="KY498001">
    <property type="protein sequence ID" value="ASJ63893.1"/>
    <property type="molecule type" value="Genomic_DNA"/>
</dbReference>
<sequence length="262" mass="30724">MKMHPFHLVTYSPWPILASFQAFNLVFLTAKSMNSNKLFFFQNFLVNFFLLILISWLWWRDITREASFENCHTKEVLSGLKLGMILFITSEVFFFLSFFWAYFHASLSPDIFIGQKWPCLGIETFNPMGIPFLNTIILLSSGVTLSSSHHFLILGKIKKSFMFLTFTILMGMYFSFLQFIEYQEASFSISDSVYGSTFFLATGFHGIHVLIGSIFLSVCLYRMKKNQLSSFHHFGFEAAAWYWHFVDVVWLFLYLCIYWFGK</sequence>
<dbReference type="Gene3D" id="1.20.120.80">
    <property type="entry name" value="Cytochrome c oxidase, subunit III, four-helix bundle"/>
    <property type="match status" value="1"/>
</dbReference>
<dbReference type="GO" id="GO:0004129">
    <property type="term" value="F:cytochrome-c oxidase activity"/>
    <property type="evidence" value="ECO:0007669"/>
    <property type="project" value="InterPro"/>
</dbReference>
<evidence type="ECO:0000259" key="10">
    <source>
        <dbReference type="PROSITE" id="PS50253"/>
    </source>
</evidence>
<keyword evidence="8 11" id="KW-0496">Mitochondrion</keyword>
<keyword evidence="5" id="KW-1278">Translocase</keyword>
<dbReference type="GO" id="GO:0006123">
    <property type="term" value="P:mitochondrial electron transport, cytochrome c to oxygen"/>
    <property type="evidence" value="ECO:0007669"/>
    <property type="project" value="TreeGrafter"/>
</dbReference>
<evidence type="ECO:0000256" key="6">
    <source>
        <dbReference type="ARBA" id="ARBA00022989"/>
    </source>
</evidence>
<feature type="transmembrane region" description="Helical" evidence="9">
    <location>
        <begin position="80"/>
        <end position="103"/>
    </location>
</feature>
<feature type="transmembrane region" description="Helical" evidence="9">
    <location>
        <begin position="38"/>
        <end position="59"/>
    </location>
</feature>
<dbReference type="InterPro" id="IPR013833">
    <property type="entry name" value="Cyt_c_oxidase_su3_a-hlx"/>
</dbReference>